<reference evidence="3 4" key="2">
    <citation type="submission" date="2019-09" db="EMBL/GenBank/DDBJ databases">
        <title>Complete Genome Sequence and Methylome Analysis of free living Spirochaetas.</title>
        <authorList>
            <person name="Leshcheva N."/>
            <person name="Mikheeva N."/>
        </authorList>
    </citation>
    <scope>NUCLEOTIDE SEQUENCE [LARGE SCALE GENOMIC DNA]</scope>
    <source>
        <strain evidence="3 4">P</strain>
    </source>
</reference>
<dbReference type="RefSeq" id="WP_149567695.1">
    <property type="nucleotide sequence ID" value="NZ_CP035807.1"/>
</dbReference>
<dbReference type="SUPFAM" id="SSF55021">
    <property type="entry name" value="ACT-like"/>
    <property type="match status" value="1"/>
</dbReference>
<evidence type="ECO:0000256" key="1">
    <source>
        <dbReference type="HAMAP-Rule" id="MF_01054"/>
    </source>
</evidence>
<dbReference type="CDD" id="cd04872">
    <property type="entry name" value="ACT_1ZPV"/>
    <property type="match status" value="1"/>
</dbReference>
<dbReference type="KEGG" id="sper:EW093_06960"/>
<keyword evidence="4" id="KW-1185">Reference proteome</keyword>
<dbReference type="OrthoDB" id="9803078at2"/>
<protein>
    <recommendedName>
        <fullName evidence="1">UPF0237 protein EW093_06960</fullName>
    </recommendedName>
</protein>
<proteinExistence type="inferred from homology"/>
<accession>A0A5C1QAS1</accession>
<evidence type="ECO:0000259" key="2">
    <source>
        <dbReference type="PROSITE" id="PS51671"/>
    </source>
</evidence>
<feature type="domain" description="ACT" evidence="2">
    <location>
        <begin position="4"/>
        <end position="78"/>
    </location>
</feature>
<dbReference type="HAMAP" id="MF_01054">
    <property type="entry name" value="UPF0237"/>
    <property type="match status" value="1"/>
</dbReference>
<dbReference type="PANTHER" id="PTHR34875">
    <property type="entry name" value="UPF0237 PROTEIN MJ1558"/>
    <property type="match status" value="1"/>
</dbReference>
<evidence type="ECO:0000313" key="3">
    <source>
        <dbReference type="EMBL" id="QEN04448.1"/>
    </source>
</evidence>
<dbReference type="InterPro" id="IPR002912">
    <property type="entry name" value="ACT_dom"/>
</dbReference>
<dbReference type="Gene3D" id="3.30.70.260">
    <property type="match status" value="1"/>
</dbReference>
<dbReference type="InterPro" id="IPR022986">
    <property type="entry name" value="UPF0237_ACT"/>
</dbReference>
<gene>
    <name evidence="3" type="ORF">EW093_06960</name>
</gene>
<dbReference type="FunFam" id="3.30.70.260:FF:000032">
    <property type="entry name" value="UPF0237 protein SP_0238"/>
    <property type="match status" value="1"/>
</dbReference>
<dbReference type="AlphaFoldDB" id="A0A5C1QAS1"/>
<dbReference type="Proteomes" id="UP000323824">
    <property type="component" value="Chromosome"/>
</dbReference>
<dbReference type="PROSITE" id="PS51671">
    <property type="entry name" value="ACT"/>
    <property type="match status" value="1"/>
</dbReference>
<dbReference type="EMBL" id="CP035807">
    <property type="protein sequence ID" value="QEN04448.1"/>
    <property type="molecule type" value="Genomic_DNA"/>
</dbReference>
<comment type="similarity">
    <text evidence="1">Belongs to the UPF0237 family.</text>
</comment>
<sequence length="89" mass="10058">MNSVVTVVGEDRVGIISTVSNVMAENEINILDISQTIMKGFFTMIMVVDITKSTKEIKELREILNQFGEELGVSITMQHEQVFQAMHRI</sequence>
<organism evidence="3 4">
    <name type="scientific">Thiospirochaeta perfilievii</name>
    <dbReference type="NCBI Taxonomy" id="252967"/>
    <lineage>
        <taxon>Bacteria</taxon>
        <taxon>Pseudomonadati</taxon>
        <taxon>Spirochaetota</taxon>
        <taxon>Spirochaetia</taxon>
        <taxon>Spirochaetales</taxon>
        <taxon>Spirochaetaceae</taxon>
        <taxon>Thiospirochaeta</taxon>
    </lineage>
</organism>
<dbReference type="PANTHER" id="PTHR34875:SF6">
    <property type="entry name" value="UPF0237 PROTEIN MJ1558"/>
    <property type="match status" value="1"/>
</dbReference>
<name>A0A5C1QAS1_9SPIO</name>
<evidence type="ECO:0000313" key="4">
    <source>
        <dbReference type="Proteomes" id="UP000323824"/>
    </source>
</evidence>
<dbReference type="InterPro" id="IPR045865">
    <property type="entry name" value="ACT-like_dom_sf"/>
</dbReference>
<dbReference type="NCBIfam" id="NF001220">
    <property type="entry name" value="PRK00194.1"/>
    <property type="match status" value="1"/>
</dbReference>
<reference evidence="3 4" key="1">
    <citation type="submission" date="2019-02" db="EMBL/GenBank/DDBJ databases">
        <authorList>
            <person name="Fomenkov A."/>
            <person name="Dubinina G."/>
            <person name="Grabovich M."/>
            <person name="Vincze T."/>
            <person name="Roberts R.J."/>
        </authorList>
    </citation>
    <scope>NUCLEOTIDE SEQUENCE [LARGE SCALE GENOMIC DNA]</scope>
    <source>
        <strain evidence="3 4">P</strain>
    </source>
</reference>
<dbReference type="Pfam" id="PF13740">
    <property type="entry name" value="ACT_6"/>
    <property type="match status" value="1"/>
</dbReference>
<dbReference type="InterPro" id="IPR050990">
    <property type="entry name" value="UPF0237/GcvR_regulator"/>
</dbReference>